<sequence>METLQAAGGVSVGWDRAGVGPTGSGGVGVLVGDGNTFLQLFRLQRIHTALLGSEWDYVTGECVSVDKAHQGLLLALCRQLVLVPGPVVGTEAPEGQTRQLQSAEQSQLIGPVQSFIHLLHCRAD</sequence>
<dbReference type="EMBL" id="SRLO01003785">
    <property type="protein sequence ID" value="TNN31123.1"/>
    <property type="molecule type" value="Genomic_DNA"/>
</dbReference>
<comment type="caution">
    <text evidence="1">The sequence shown here is derived from an EMBL/GenBank/DDBJ whole genome shotgun (WGS) entry which is preliminary data.</text>
</comment>
<reference evidence="1 2" key="1">
    <citation type="submission" date="2019-03" db="EMBL/GenBank/DDBJ databases">
        <title>First draft genome of Liparis tanakae, snailfish: a comprehensive survey of snailfish specific genes.</title>
        <authorList>
            <person name="Kim W."/>
            <person name="Song I."/>
            <person name="Jeong J.-H."/>
            <person name="Kim D."/>
            <person name="Kim S."/>
            <person name="Ryu S."/>
            <person name="Song J.Y."/>
            <person name="Lee S.K."/>
        </authorList>
    </citation>
    <scope>NUCLEOTIDE SEQUENCE [LARGE SCALE GENOMIC DNA]</scope>
    <source>
        <tissue evidence="1">Muscle</tissue>
    </source>
</reference>
<evidence type="ECO:0000313" key="2">
    <source>
        <dbReference type="Proteomes" id="UP000314294"/>
    </source>
</evidence>
<organism evidence="1 2">
    <name type="scientific">Liparis tanakae</name>
    <name type="common">Tanaka's snailfish</name>
    <dbReference type="NCBI Taxonomy" id="230148"/>
    <lineage>
        <taxon>Eukaryota</taxon>
        <taxon>Metazoa</taxon>
        <taxon>Chordata</taxon>
        <taxon>Craniata</taxon>
        <taxon>Vertebrata</taxon>
        <taxon>Euteleostomi</taxon>
        <taxon>Actinopterygii</taxon>
        <taxon>Neopterygii</taxon>
        <taxon>Teleostei</taxon>
        <taxon>Neoteleostei</taxon>
        <taxon>Acanthomorphata</taxon>
        <taxon>Eupercaria</taxon>
        <taxon>Perciformes</taxon>
        <taxon>Cottioidei</taxon>
        <taxon>Cottales</taxon>
        <taxon>Liparidae</taxon>
        <taxon>Liparis</taxon>
    </lineage>
</organism>
<protein>
    <submittedName>
        <fullName evidence="1">Uncharacterized protein</fullName>
    </submittedName>
</protein>
<dbReference type="AlphaFoldDB" id="A0A4Z2EQQ5"/>
<keyword evidence="2" id="KW-1185">Reference proteome</keyword>
<evidence type="ECO:0000313" key="1">
    <source>
        <dbReference type="EMBL" id="TNN31123.1"/>
    </source>
</evidence>
<dbReference type="Proteomes" id="UP000314294">
    <property type="component" value="Unassembled WGS sequence"/>
</dbReference>
<gene>
    <name evidence="1" type="ORF">EYF80_058724</name>
</gene>
<accession>A0A4Z2EQQ5</accession>
<proteinExistence type="predicted"/>
<name>A0A4Z2EQQ5_9TELE</name>